<proteinExistence type="predicted"/>
<dbReference type="EMBL" id="CZAU01000013">
    <property type="protein sequence ID" value="CUP51408.1"/>
    <property type="molecule type" value="Genomic_DNA"/>
</dbReference>
<sequence length="133" mass="15830">MNDGYTYKEGIVYKNQFHIIWCPKYRRPVLTDGVDIRLKQVLYEIAEEKGITIKALEIMPDHVHIFIDLDPRLGVHTVIKTMKGRSARILRSEFPWLKTRLPSMWTRSYFLCTVGHVNEDTIQKYINEQKRHQ</sequence>
<evidence type="ECO:0000313" key="2">
    <source>
        <dbReference type="EMBL" id="CUP51408.1"/>
    </source>
</evidence>
<dbReference type="GO" id="GO:0003677">
    <property type="term" value="F:DNA binding"/>
    <property type="evidence" value="ECO:0007669"/>
    <property type="project" value="InterPro"/>
</dbReference>
<dbReference type="GO" id="GO:0006313">
    <property type="term" value="P:DNA transposition"/>
    <property type="evidence" value="ECO:0007669"/>
    <property type="project" value="InterPro"/>
</dbReference>
<dbReference type="NCBIfam" id="NF033573">
    <property type="entry name" value="transpos_IS200"/>
    <property type="match status" value="1"/>
</dbReference>
<dbReference type="AlphaFoldDB" id="A0A174NXS3"/>
<organism evidence="2 3">
    <name type="scientific">Anaerostipes hadrus</name>
    <dbReference type="NCBI Taxonomy" id="649756"/>
    <lineage>
        <taxon>Bacteria</taxon>
        <taxon>Bacillati</taxon>
        <taxon>Bacillota</taxon>
        <taxon>Clostridia</taxon>
        <taxon>Lachnospirales</taxon>
        <taxon>Lachnospiraceae</taxon>
        <taxon>Anaerostipes</taxon>
    </lineage>
</organism>
<dbReference type="GO" id="GO:0004803">
    <property type="term" value="F:transposase activity"/>
    <property type="evidence" value="ECO:0007669"/>
    <property type="project" value="InterPro"/>
</dbReference>
<reference evidence="2 3" key="1">
    <citation type="submission" date="2015-09" db="EMBL/GenBank/DDBJ databases">
        <authorList>
            <consortium name="Pathogen Informatics"/>
        </authorList>
    </citation>
    <scope>NUCLEOTIDE SEQUENCE [LARGE SCALE GENOMIC DNA]</scope>
    <source>
        <strain evidence="2 3">2789STDY5834908</strain>
    </source>
</reference>
<dbReference type="InterPro" id="IPR002686">
    <property type="entry name" value="Transposase_17"/>
</dbReference>
<dbReference type="RefSeq" id="WP_055160043.1">
    <property type="nucleotide sequence ID" value="NZ_CZAU01000013.1"/>
</dbReference>
<dbReference type="SMART" id="SM01321">
    <property type="entry name" value="Y1_Tnp"/>
    <property type="match status" value="1"/>
</dbReference>
<dbReference type="PANTHER" id="PTHR33360:SF2">
    <property type="entry name" value="TRANSPOSASE FOR INSERTION SEQUENCE ELEMENT IS200"/>
    <property type="match status" value="1"/>
</dbReference>
<name>A0A174NXS3_ANAHA</name>
<dbReference type="InterPro" id="IPR036515">
    <property type="entry name" value="Transposase_17_sf"/>
</dbReference>
<accession>A0A174NXS3</accession>
<dbReference type="PANTHER" id="PTHR33360">
    <property type="entry name" value="TRANSPOSASE FOR INSERTION SEQUENCE ELEMENT IS200"/>
    <property type="match status" value="1"/>
</dbReference>
<feature type="domain" description="Transposase IS200-like" evidence="1">
    <location>
        <begin position="12"/>
        <end position="129"/>
    </location>
</feature>
<dbReference type="SUPFAM" id="SSF143422">
    <property type="entry name" value="Transposase IS200-like"/>
    <property type="match status" value="1"/>
</dbReference>
<dbReference type="OrthoDB" id="9798161at2"/>
<evidence type="ECO:0000313" key="3">
    <source>
        <dbReference type="Proteomes" id="UP000095564"/>
    </source>
</evidence>
<dbReference type="Proteomes" id="UP000095564">
    <property type="component" value="Unassembled WGS sequence"/>
</dbReference>
<evidence type="ECO:0000259" key="1">
    <source>
        <dbReference type="SMART" id="SM01321"/>
    </source>
</evidence>
<protein>
    <submittedName>
        <fullName evidence="2">Transposase and inactivated derivatives</fullName>
    </submittedName>
</protein>
<gene>
    <name evidence="2" type="ORF">ERS852520_01532</name>
</gene>
<dbReference type="Pfam" id="PF01797">
    <property type="entry name" value="Y1_Tnp"/>
    <property type="match status" value="1"/>
</dbReference>
<dbReference type="Gene3D" id="3.30.70.1290">
    <property type="entry name" value="Transposase IS200-like"/>
    <property type="match status" value="1"/>
</dbReference>